<dbReference type="Gene3D" id="1.10.10.10">
    <property type="entry name" value="Winged helix-like DNA-binding domain superfamily/Winged helix DNA-binding domain"/>
    <property type="match status" value="1"/>
</dbReference>
<dbReference type="STRING" id="871651.SAMN05421688_1379"/>
<dbReference type="SUPFAM" id="SSF100950">
    <property type="entry name" value="NagB/RpiA/CoA transferase-like"/>
    <property type="match status" value="1"/>
</dbReference>
<evidence type="ECO:0000256" key="1">
    <source>
        <dbReference type="ARBA" id="ARBA00022491"/>
    </source>
</evidence>
<evidence type="ECO:0000313" key="5">
    <source>
        <dbReference type="EMBL" id="SFA87417.1"/>
    </source>
</evidence>
<organism evidence="5 6">
    <name type="scientific">Poseidonocella pacifica</name>
    <dbReference type="NCBI Taxonomy" id="871651"/>
    <lineage>
        <taxon>Bacteria</taxon>
        <taxon>Pseudomonadati</taxon>
        <taxon>Pseudomonadota</taxon>
        <taxon>Alphaproteobacteria</taxon>
        <taxon>Rhodobacterales</taxon>
        <taxon>Roseobacteraceae</taxon>
        <taxon>Poseidonocella</taxon>
    </lineage>
</organism>
<dbReference type="InterPro" id="IPR036390">
    <property type="entry name" value="WH_DNA-bd_sf"/>
</dbReference>
<dbReference type="PROSITE" id="PS51000">
    <property type="entry name" value="HTH_DEOR_2"/>
    <property type="match status" value="1"/>
</dbReference>
<accession>A0A1I0WG98</accession>
<evidence type="ECO:0000256" key="3">
    <source>
        <dbReference type="ARBA" id="ARBA00023163"/>
    </source>
</evidence>
<dbReference type="InterPro" id="IPR014036">
    <property type="entry name" value="DeoR-like_C"/>
</dbReference>
<gene>
    <name evidence="5" type="ORF">SAMN05421688_1379</name>
</gene>
<dbReference type="Pfam" id="PF08220">
    <property type="entry name" value="HTH_DeoR"/>
    <property type="match status" value="1"/>
</dbReference>
<dbReference type="EMBL" id="FOJU01000002">
    <property type="protein sequence ID" value="SFA87417.1"/>
    <property type="molecule type" value="Genomic_DNA"/>
</dbReference>
<protein>
    <submittedName>
        <fullName evidence="5">Transcriptional regulator, DeoR family</fullName>
    </submittedName>
</protein>
<feature type="domain" description="HTH deoR-type" evidence="4">
    <location>
        <begin position="3"/>
        <end position="58"/>
    </location>
</feature>
<dbReference type="InterPro" id="IPR001034">
    <property type="entry name" value="DeoR_HTH"/>
</dbReference>
<evidence type="ECO:0000313" key="6">
    <source>
        <dbReference type="Proteomes" id="UP000198796"/>
    </source>
</evidence>
<evidence type="ECO:0000256" key="2">
    <source>
        <dbReference type="ARBA" id="ARBA00023015"/>
    </source>
</evidence>
<dbReference type="PRINTS" id="PR00037">
    <property type="entry name" value="HTHLACR"/>
</dbReference>
<dbReference type="AlphaFoldDB" id="A0A1I0WG98"/>
<reference evidence="5 6" key="1">
    <citation type="submission" date="2016-10" db="EMBL/GenBank/DDBJ databases">
        <authorList>
            <person name="de Groot N.N."/>
        </authorList>
    </citation>
    <scope>NUCLEOTIDE SEQUENCE [LARGE SCALE GENOMIC DNA]</scope>
    <source>
        <strain evidence="5 6">DSM 29316</strain>
    </source>
</reference>
<dbReference type="RefSeq" id="WP_092062206.1">
    <property type="nucleotide sequence ID" value="NZ_FOJU01000002.1"/>
</dbReference>
<keyword evidence="6" id="KW-1185">Reference proteome</keyword>
<dbReference type="InterPro" id="IPR037171">
    <property type="entry name" value="NagB/RpiA_transferase-like"/>
</dbReference>
<dbReference type="SMART" id="SM01134">
    <property type="entry name" value="DeoRC"/>
    <property type="match status" value="1"/>
</dbReference>
<dbReference type="SMART" id="SM00420">
    <property type="entry name" value="HTH_DEOR"/>
    <property type="match status" value="1"/>
</dbReference>
<keyword evidence="1" id="KW-0678">Repressor</keyword>
<dbReference type="PANTHER" id="PTHR30363:SF4">
    <property type="entry name" value="GLYCEROL-3-PHOSPHATE REGULON REPRESSOR"/>
    <property type="match status" value="1"/>
</dbReference>
<dbReference type="OrthoDB" id="9814815at2"/>
<dbReference type="Gene3D" id="3.40.50.1360">
    <property type="match status" value="1"/>
</dbReference>
<dbReference type="PANTHER" id="PTHR30363">
    <property type="entry name" value="HTH-TYPE TRANSCRIPTIONAL REGULATOR SRLR-RELATED"/>
    <property type="match status" value="1"/>
</dbReference>
<dbReference type="SUPFAM" id="SSF46785">
    <property type="entry name" value="Winged helix' DNA-binding domain"/>
    <property type="match status" value="1"/>
</dbReference>
<dbReference type="GO" id="GO:0003700">
    <property type="term" value="F:DNA-binding transcription factor activity"/>
    <property type="evidence" value="ECO:0007669"/>
    <property type="project" value="InterPro"/>
</dbReference>
<keyword evidence="2" id="KW-0805">Transcription regulation</keyword>
<proteinExistence type="predicted"/>
<dbReference type="InterPro" id="IPR050313">
    <property type="entry name" value="Carb_Metab_HTH_regulators"/>
</dbReference>
<keyword evidence="3" id="KW-0804">Transcription</keyword>
<evidence type="ECO:0000259" key="4">
    <source>
        <dbReference type="PROSITE" id="PS51000"/>
    </source>
</evidence>
<sequence>MAQTFRHPEILEIARQRGKVVVEDLAAHFEVTVQTIRRDLAELAEAGKLERVHGGAILASGVANIGYEERRTLHTEAKAEIARRCARDIPENCSVFINIGTSTEAVARELLYHRNLMVVTNNMNVANILAGNPNCEVIVAGGTLRRSDGGLVGNLTVDTIRQFKFDLAVIGCSGLDEDGDMLDYDIQEVNVSRTILNQSRRAFLVSDHSKFQRSAPARIGPISELDALYTNKPLPGALAQKCIEWDVDVILPEPEMHAASGKAAR</sequence>
<name>A0A1I0WG98_9RHOB</name>
<dbReference type="Pfam" id="PF00455">
    <property type="entry name" value="DeoRC"/>
    <property type="match status" value="1"/>
</dbReference>
<dbReference type="InterPro" id="IPR036388">
    <property type="entry name" value="WH-like_DNA-bd_sf"/>
</dbReference>
<dbReference type="Proteomes" id="UP000198796">
    <property type="component" value="Unassembled WGS sequence"/>
</dbReference>